<accession>A0A9P6HP61</accession>
<evidence type="ECO:0000313" key="1">
    <source>
        <dbReference type="EMBL" id="KAF9791172.1"/>
    </source>
</evidence>
<dbReference type="InterPro" id="IPR052898">
    <property type="entry name" value="ACAD10-like"/>
</dbReference>
<sequence>MQQIKAVIFDIGGVVCRSPLIAIAAYEREHSLPNNYINCSITRRGDGGAWQRFERGEIPLWDFYVAFGRELSDTALGNVWYREHCVQKGIDCPKLPEELGIDGRELFGRMMRTSGEFDPIFVSAIQKLRSLGRYRIFALTNNFAGVFSSDATKRGEASSQPPPGFSLEEEMRFLGWEKGVAPPSLRNLFDDFCDSSVFGMRKPDPEFYLAACGRNGVKPEECVFLDDLGMNLKAAKALGMQTIRVPIGGSLKAVESLESILGIDLESASAVAERPGAGVGTLVSMPKL</sequence>
<keyword evidence="2" id="KW-1185">Reference proteome</keyword>
<gene>
    <name evidence="1" type="ORF">BJ322DRAFT_1171411</name>
</gene>
<dbReference type="InterPro" id="IPR036412">
    <property type="entry name" value="HAD-like_sf"/>
</dbReference>
<dbReference type="SUPFAM" id="SSF56784">
    <property type="entry name" value="HAD-like"/>
    <property type="match status" value="1"/>
</dbReference>
<dbReference type="SFLD" id="SFLDS00003">
    <property type="entry name" value="Haloacid_Dehalogenase"/>
    <property type="match status" value="1"/>
</dbReference>
<dbReference type="Pfam" id="PF00702">
    <property type="entry name" value="Hydrolase"/>
    <property type="match status" value="1"/>
</dbReference>
<dbReference type="NCBIfam" id="TIGR01509">
    <property type="entry name" value="HAD-SF-IA-v3"/>
    <property type="match status" value="1"/>
</dbReference>
<dbReference type="PANTHER" id="PTHR47829:SF1">
    <property type="entry name" value="HAD FAMILY PHOSPHATASE"/>
    <property type="match status" value="1"/>
</dbReference>
<proteinExistence type="predicted"/>
<dbReference type="GO" id="GO:0016791">
    <property type="term" value="F:phosphatase activity"/>
    <property type="evidence" value="ECO:0007669"/>
    <property type="project" value="UniProtKB-ARBA"/>
</dbReference>
<dbReference type="SFLD" id="SFLDG01129">
    <property type="entry name" value="C1.5:_HAD__Beta-PGM__Phosphata"/>
    <property type="match status" value="1"/>
</dbReference>
<dbReference type="PANTHER" id="PTHR47829">
    <property type="entry name" value="HYDROLASE, PUTATIVE (AFU_ORTHOLOGUE AFUA_1G12880)-RELATED"/>
    <property type="match status" value="1"/>
</dbReference>
<dbReference type="EMBL" id="WIUZ02000002">
    <property type="protein sequence ID" value="KAF9791172.1"/>
    <property type="molecule type" value="Genomic_DNA"/>
</dbReference>
<evidence type="ECO:0000313" key="2">
    <source>
        <dbReference type="Proteomes" id="UP000736335"/>
    </source>
</evidence>
<dbReference type="Gene3D" id="1.10.150.240">
    <property type="entry name" value="Putative phosphatase, domain 2"/>
    <property type="match status" value="1"/>
</dbReference>
<dbReference type="OrthoDB" id="1694274at2759"/>
<reference evidence="1" key="1">
    <citation type="journal article" date="2020" name="Nat. Commun.">
        <title>Large-scale genome sequencing of mycorrhizal fungi provides insights into the early evolution of symbiotic traits.</title>
        <authorList>
            <person name="Miyauchi S."/>
            <person name="Kiss E."/>
            <person name="Kuo A."/>
            <person name="Drula E."/>
            <person name="Kohler A."/>
            <person name="Sanchez-Garcia M."/>
            <person name="Morin E."/>
            <person name="Andreopoulos B."/>
            <person name="Barry K.W."/>
            <person name="Bonito G."/>
            <person name="Buee M."/>
            <person name="Carver A."/>
            <person name="Chen C."/>
            <person name="Cichocki N."/>
            <person name="Clum A."/>
            <person name="Culley D."/>
            <person name="Crous P.W."/>
            <person name="Fauchery L."/>
            <person name="Girlanda M."/>
            <person name="Hayes R.D."/>
            <person name="Keri Z."/>
            <person name="LaButti K."/>
            <person name="Lipzen A."/>
            <person name="Lombard V."/>
            <person name="Magnuson J."/>
            <person name="Maillard F."/>
            <person name="Murat C."/>
            <person name="Nolan M."/>
            <person name="Ohm R.A."/>
            <person name="Pangilinan J."/>
            <person name="Pereira M.F."/>
            <person name="Perotto S."/>
            <person name="Peter M."/>
            <person name="Pfister S."/>
            <person name="Riley R."/>
            <person name="Sitrit Y."/>
            <person name="Stielow J.B."/>
            <person name="Szollosi G."/>
            <person name="Zifcakova L."/>
            <person name="Stursova M."/>
            <person name="Spatafora J.W."/>
            <person name="Tedersoo L."/>
            <person name="Vaario L.M."/>
            <person name="Yamada A."/>
            <person name="Yan M."/>
            <person name="Wang P."/>
            <person name="Xu J."/>
            <person name="Bruns T."/>
            <person name="Baldrian P."/>
            <person name="Vilgalys R."/>
            <person name="Dunand C."/>
            <person name="Henrissat B."/>
            <person name="Grigoriev I.V."/>
            <person name="Hibbett D."/>
            <person name="Nagy L.G."/>
            <person name="Martin F.M."/>
        </authorList>
    </citation>
    <scope>NUCLEOTIDE SEQUENCE</scope>
    <source>
        <strain evidence="1">UH-Tt-Lm1</strain>
    </source>
</reference>
<name>A0A9P6HP61_9AGAM</name>
<dbReference type="CDD" id="cd02603">
    <property type="entry name" value="HAD_sEH-N_like"/>
    <property type="match status" value="1"/>
</dbReference>
<dbReference type="InterPro" id="IPR023214">
    <property type="entry name" value="HAD_sf"/>
</dbReference>
<organism evidence="1 2">
    <name type="scientific">Thelephora terrestris</name>
    <dbReference type="NCBI Taxonomy" id="56493"/>
    <lineage>
        <taxon>Eukaryota</taxon>
        <taxon>Fungi</taxon>
        <taxon>Dikarya</taxon>
        <taxon>Basidiomycota</taxon>
        <taxon>Agaricomycotina</taxon>
        <taxon>Agaricomycetes</taxon>
        <taxon>Thelephorales</taxon>
        <taxon>Thelephoraceae</taxon>
        <taxon>Thelephora</taxon>
    </lineage>
</organism>
<protein>
    <submittedName>
        <fullName evidence="1">Epoxide hydrolase</fullName>
    </submittedName>
</protein>
<dbReference type="Proteomes" id="UP000736335">
    <property type="component" value="Unassembled WGS sequence"/>
</dbReference>
<dbReference type="InterPro" id="IPR023198">
    <property type="entry name" value="PGP-like_dom2"/>
</dbReference>
<comment type="caution">
    <text evidence="1">The sequence shown here is derived from an EMBL/GenBank/DDBJ whole genome shotgun (WGS) entry which is preliminary data.</text>
</comment>
<keyword evidence="1" id="KW-0378">Hydrolase</keyword>
<reference evidence="1" key="2">
    <citation type="submission" date="2020-11" db="EMBL/GenBank/DDBJ databases">
        <authorList>
            <consortium name="DOE Joint Genome Institute"/>
            <person name="Kuo A."/>
            <person name="Miyauchi S."/>
            <person name="Kiss E."/>
            <person name="Drula E."/>
            <person name="Kohler A."/>
            <person name="Sanchez-Garcia M."/>
            <person name="Andreopoulos B."/>
            <person name="Barry K.W."/>
            <person name="Bonito G."/>
            <person name="Buee M."/>
            <person name="Carver A."/>
            <person name="Chen C."/>
            <person name="Cichocki N."/>
            <person name="Clum A."/>
            <person name="Culley D."/>
            <person name="Crous P.W."/>
            <person name="Fauchery L."/>
            <person name="Girlanda M."/>
            <person name="Hayes R."/>
            <person name="Keri Z."/>
            <person name="Labutti K."/>
            <person name="Lipzen A."/>
            <person name="Lombard V."/>
            <person name="Magnuson J."/>
            <person name="Maillard F."/>
            <person name="Morin E."/>
            <person name="Murat C."/>
            <person name="Nolan M."/>
            <person name="Ohm R."/>
            <person name="Pangilinan J."/>
            <person name="Pereira M."/>
            <person name="Perotto S."/>
            <person name="Peter M."/>
            <person name="Riley R."/>
            <person name="Sitrit Y."/>
            <person name="Stielow B."/>
            <person name="Szollosi G."/>
            <person name="Zifcakova L."/>
            <person name="Stursova M."/>
            <person name="Spatafora J.W."/>
            <person name="Tedersoo L."/>
            <person name="Vaario L.-M."/>
            <person name="Yamada A."/>
            <person name="Yan M."/>
            <person name="Wang P."/>
            <person name="Xu J."/>
            <person name="Bruns T."/>
            <person name="Baldrian P."/>
            <person name="Vilgalys R."/>
            <person name="Henrissat B."/>
            <person name="Grigoriev I.V."/>
            <person name="Hibbett D."/>
            <person name="Nagy L.G."/>
            <person name="Martin F.M."/>
        </authorList>
    </citation>
    <scope>NUCLEOTIDE SEQUENCE</scope>
    <source>
        <strain evidence="1">UH-Tt-Lm1</strain>
    </source>
</reference>
<dbReference type="Gene3D" id="3.40.50.1000">
    <property type="entry name" value="HAD superfamily/HAD-like"/>
    <property type="match status" value="1"/>
</dbReference>
<dbReference type="AlphaFoldDB" id="A0A9P6HP61"/>
<dbReference type="InterPro" id="IPR006439">
    <property type="entry name" value="HAD-SF_hydro_IA"/>
</dbReference>